<keyword evidence="7" id="KW-1133">Transmembrane helix</keyword>
<dbReference type="Pfam" id="PF00394">
    <property type="entry name" value="Cu-oxidase"/>
    <property type="match status" value="1"/>
</dbReference>
<evidence type="ECO:0000256" key="3">
    <source>
        <dbReference type="ARBA" id="ARBA00022729"/>
    </source>
</evidence>
<dbReference type="CDD" id="cd13876">
    <property type="entry name" value="CuRO_2_Abr2_like"/>
    <property type="match status" value="1"/>
</dbReference>
<evidence type="ECO:0000313" key="11">
    <source>
        <dbReference type="EMBL" id="ORY67546.1"/>
    </source>
</evidence>
<dbReference type="InterPro" id="IPR008972">
    <property type="entry name" value="Cupredoxin"/>
</dbReference>
<evidence type="ECO:0000259" key="8">
    <source>
        <dbReference type="Pfam" id="PF00394"/>
    </source>
</evidence>
<evidence type="ECO:0000256" key="7">
    <source>
        <dbReference type="SAM" id="Phobius"/>
    </source>
</evidence>
<feature type="domain" description="Plastocyanin-like" evidence="8">
    <location>
        <begin position="249"/>
        <end position="392"/>
    </location>
</feature>
<dbReference type="InterPro" id="IPR045087">
    <property type="entry name" value="Cu-oxidase_fam"/>
</dbReference>
<dbReference type="Pfam" id="PF07731">
    <property type="entry name" value="Cu-oxidase_2"/>
    <property type="match status" value="1"/>
</dbReference>
<dbReference type="GO" id="GO:0016491">
    <property type="term" value="F:oxidoreductase activity"/>
    <property type="evidence" value="ECO:0007669"/>
    <property type="project" value="UniProtKB-KW"/>
</dbReference>
<dbReference type="RefSeq" id="XP_040718170.1">
    <property type="nucleotide sequence ID" value="XM_040857224.1"/>
</dbReference>
<dbReference type="Proteomes" id="UP000193689">
    <property type="component" value="Unassembled WGS sequence"/>
</dbReference>
<feature type="domain" description="Plastocyanin-like" evidence="10">
    <location>
        <begin position="80"/>
        <end position="193"/>
    </location>
</feature>
<dbReference type="SUPFAM" id="SSF49503">
    <property type="entry name" value="Cupredoxins"/>
    <property type="match status" value="3"/>
</dbReference>
<keyword evidence="4" id="KW-0560">Oxidoreductase</keyword>
<comment type="caution">
    <text evidence="11">The sequence shown here is derived from an EMBL/GenBank/DDBJ whole genome shotgun (WGS) entry which is preliminary data.</text>
</comment>
<dbReference type="InParanoid" id="A0A1Y2E8D7"/>
<dbReference type="Pfam" id="PF07732">
    <property type="entry name" value="Cu-oxidase_3"/>
    <property type="match status" value="1"/>
</dbReference>
<reference evidence="11 12" key="1">
    <citation type="submission" date="2016-07" db="EMBL/GenBank/DDBJ databases">
        <title>Pervasive Adenine N6-methylation of Active Genes in Fungi.</title>
        <authorList>
            <consortium name="DOE Joint Genome Institute"/>
            <person name="Mondo S.J."/>
            <person name="Dannebaum R.O."/>
            <person name="Kuo R.C."/>
            <person name="Labutti K."/>
            <person name="Haridas S."/>
            <person name="Kuo A."/>
            <person name="Salamov A."/>
            <person name="Ahrendt S.R."/>
            <person name="Lipzen A."/>
            <person name="Sullivan W."/>
            <person name="Andreopoulos W.B."/>
            <person name="Clum A."/>
            <person name="Lindquist E."/>
            <person name="Daum C."/>
            <person name="Ramamoorthy G.K."/>
            <person name="Gryganskyi A."/>
            <person name="Culley D."/>
            <person name="Magnuson J.K."/>
            <person name="James T.Y."/>
            <person name="O'Malley M.A."/>
            <person name="Stajich J.E."/>
            <person name="Spatafora J.W."/>
            <person name="Visel A."/>
            <person name="Grigoriev I.V."/>
        </authorList>
    </citation>
    <scope>NUCLEOTIDE SEQUENCE [LARGE SCALE GENOMIC DNA]</scope>
    <source>
        <strain evidence="11 12">CBS 129021</strain>
    </source>
</reference>
<protein>
    <submittedName>
        <fullName evidence="11">Cupredoxin</fullName>
    </submittedName>
</protein>
<gene>
    <name evidence="11" type="ORF">BCR38DRAFT_365101</name>
</gene>
<feature type="transmembrane region" description="Helical" evidence="7">
    <location>
        <begin position="21"/>
        <end position="45"/>
    </location>
</feature>
<evidence type="ECO:0000259" key="9">
    <source>
        <dbReference type="Pfam" id="PF07731"/>
    </source>
</evidence>
<dbReference type="InterPro" id="IPR011707">
    <property type="entry name" value="Cu-oxidase-like_N"/>
</dbReference>
<name>A0A1Y2E8D7_9PEZI</name>
<dbReference type="InterPro" id="IPR011706">
    <property type="entry name" value="Cu-oxidase_C"/>
</dbReference>
<dbReference type="GO" id="GO:0005507">
    <property type="term" value="F:copper ion binding"/>
    <property type="evidence" value="ECO:0007669"/>
    <property type="project" value="InterPro"/>
</dbReference>
<keyword evidence="6" id="KW-0325">Glycoprotein</keyword>
<dbReference type="PANTHER" id="PTHR11709">
    <property type="entry name" value="MULTI-COPPER OXIDASE"/>
    <property type="match status" value="1"/>
</dbReference>
<evidence type="ECO:0000256" key="1">
    <source>
        <dbReference type="ARBA" id="ARBA00010609"/>
    </source>
</evidence>
<keyword evidence="7" id="KW-0472">Membrane</keyword>
<dbReference type="STRING" id="1141098.A0A1Y2E8D7"/>
<dbReference type="GeneID" id="63773436"/>
<accession>A0A1Y2E8D7</accession>
<keyword evidence="3" id="KW-0732">Signal</keyword>
<evidence type="ECO:0000256" key="2">
    <source>
        <dbReference type="ARBA" id="ARBA00022723"/>
    </source>
</evidence>
<evidence type="ECO:0000256" key="4">
    <source>
        <dbReference type="ARBA" id="ARBA00023002"/>
    </source>
</evidence>
<evidence type="ECO:0000313" key="12">
    <source>
        <dbReference type="Proteomes" id="UP000193689"/>
    </source>
</evidence>
<keyword evidence="5" id="KW-0186">Copper</keyword>
<evidence type="ECO:0000256" key="6">
    <source>
        <dbReference type="ARBA" id="ARBA00023180"/>
    </source>
</evidence>
<evidence type="ECO:0000256" key="5">
    <source>
        <dbReference type="ARBA" id="ARBA00023008"/>
    </source>
</evidence>
<keyword evidence="12" id="KW-1185">Reference proteome</keyword>
<evidence type="ECO:0000259" key="10">
    <source>
        <dbReference type="Pfam" id="PF07732"/>
    </source>
</evidence>
<dbReference type="EMBL" id="MCFJ01000004">
    <property type="protein sequence ID" value="ORY67546.1"/>
    <property type="molecule type" value="Genomic_DNA"/>
</dbReference>
<dbReference type="OrthoDB" id="2121828at2759"/>
<keyword evidence="7" id="KW-0812">Transmembrane</keyword>
<dbReference type="InterPro" id="IPR001117">
    <property type="entry name" value="Cu-oxidase_2nd"/>
</dbReference>
<dbReference type="PANTHER" id="PTHR11709:SF488">
    <property type="entry name" value="LACCASE-RELATED"/>
    <property type="match status" value="1"/>
</dbReference>
<comment type="similarity">
    <text evidence="1">Belongs to the multicopper oxidase family.</text>
</comment>
<sequence>MDYKASIEIDFEKGKPLKRSSTLRSVFFSPTFFIVSAVVLALGLFNHDIFGIQWPLWLYGKATQADQLVRHYNLEFGTRWMNPDGGRWRVMLTCNGESPCPTLYAEEGDLIALHLQNDMYAQNSIHISGLHYPNRAGPWNEGTGGISQYPTLSRGNFSTVHDTTDQWGLRWYIEHTTAGSVDGLYGVVWIAPSPSRPRPYHLITSDPIELRKIKEAESRIQHLDIKNHQHRDTGWKLLRMKAEGSEFYCYDSIIINGHGRVHCRHPDYAQLNGQSLDEKGCIQPPGLPAESCKPSTAPYEIIETNGQSYIMMNLINLGFEHSVMVSIDDHKMIVVANDNGFTEPYETDVVYITNAARVTVLVKLDREPGDYTMRYISTSILQNLQGYSILRYPGIRKQPMLGQPMELPQPPANSIVCVLPDGSVDPRCKQVDLNYVPPYPASPIPTSRHKAPIDADFTFHLTTGVQPSLTQPHVPEFYLNKKPWQLFRSAMKPLLLVNLTQDYDTLEAPIIKDLPLGSVVDLIIHNDLNESISLYKHGAPSWLMGSAANDLFEYSTVREAVEDGKALNLENPGRVISHDLPPLGWTVNRFQVTSKMAGMIHSGKLKYFALGMAAPILEGITPEDPLDAPAGALNRPHIEFKPKNDGIFG</sequence>
<keyword evidence="2" id="KW-0479">Metal-binding</keyword>
<feature type="domain" description="Plastocyanin-like" evidence="9">
    <location>
        <begin position="507"/>
        <end position="618"/>
    </location>
</feature>
<organism evidence="11 12">
    <name type="scientific">Pseudomassariella vexata</name>
    <dbReference type="NCBI Taxonomy" id="1141098"/>
    <lineage>
        <taxon>Eukaryota</taxon>
        <taxon>Fungi</taxon>
        <taxon>Dikarya</taxon>
        <taxon>Ascomycota</taxon>
        <taxon>Pezizomycotina</taxon>
        <taxon>Sordariomycetes</taxon>
        <taxon>Xylariomycetidae</taxon>
        <taxon>Amphisphaeriales</taxon>
        <taxon>Pseudomassariaceae</taxon>
        <taxon>Pseudomassariella</taxon>
    </lineage>
</organism>
<proteinExistence type="inferred from homology"/>
<dbReference type="AlphaFoldDB" id="A0A1Y2E8D7"/>
<dbReference type="Gene3D" id="2.60.40.420">
    <property type="entry name" value="Cupredoxins - blue copper proteins"/>
    <property type="match status" value="3"/>
</dbReference>